<dbReference type="Pfam" id="PF03537">
    <property type="entry name" value="Glyco_hydro_114"/>
    <property type="match status" value="1"/>
</dbReference>
<dbReference type="Proteomes" id="UP000249542">
    <property type="component" value="Unassembled WGS sequence"/>
</dbReference>
<dbReference type="SUPFAM" id="SSF51445">
    <property type="entry name" value="(Trans)glycosidases"/>
    <property type="match status" value="1"/>
</dbReference>
<evidence type="ECO:0000313" key="3">
    <source>
        <dbReference type="Proteomes" id="UP000249542"/>
    </source>
</evidence>
<accession>A0A2W7I6P0</accession>
<sequence length="261" mass="30819">MAFWSFPKLSTAQTNDQQKVLFCYGDFYPEQIKGYTYVIVESLHFSREDIHILKQNNTYVFAYISLGEANKDGILYNKIEPYVLQKNEIWNSYVIDIENKETYVALKKEFIYNLEEQGYDGMFLDNIDNYTIYGPTPEKKESLIQFLKEIKELYPSKKLMQNAGLLITEETNPYIDFIAIESIATNYDFDKNNYRLRKEKDFLEMLSELKSIHKKYNIPVILIEYAITKSLYKKVAKRVKPTGWPYFIGNIDLQDIPKTLD</sequence>
<dbReference type="InterPro" id="IPR004352">
    <property type="entry name" value="GH114_TIM-barrel"/>
</dbReference>
<comment type="caution">
    <text evidence="2">The sequence shown here is derived from an EMBL/GenBank/DDBJ whole genome shotgun (WGS) entry which is preliminary data.</text>
</comment>
<dbReference type="RefSeq" id="WP_170116576.1">
    <property type="nucleotide sequence ID" value="NZ_QKYV01000002.1"/>
</dbReference>
<proteinExistence type="predicted"/>
<organism evidence="2 3">
    <name type="scientific">Mesonia algae</name>
    <dbReference type="NCBI Taxonomy" id="213248"/>
    <lineage>
        <taxon>Bacteria</taxon>
        <taxon>Pseudomonadati</taxon>
        <taxon>Bacteroidota</taxon>
        <taxon>Flavobacteriia</taxon>
        <taxon>Flavobacteriales</taxon>
        <taxon>Flavobacteriaceae</taxon>
        <taxon>Mesonia</taxon>
    </lineage>
</organism>
<dbReference type="AlphaFoldDB" id="A0A2W7I6P0"/>
<name>A0A2W7I6P0_9FLAO</name>
<dbReference type="GO" id="GO:0016787">
    <property type="term" value="F:hydrolase activity"/>
    <property type="evidence" value="ECO:0007669"/>
    <property type="project" value="UniProtKB-KW"/>
</dbReference>
<dbReference type="Gene3D" id="3.20.20.70">
    <property type="entry name" value="Aldolase class I"/>
    <property type="match status" value="1"/>
</dbReference>
<dbReference type="InterPro" id="IPR017853">
    <property type="entry name" value="GH"/>
</dbReference>
<gene>
    <name evidence="2" type="ORF">LX95_00870</name>
</gene>
<feature type="domain" description="Glycoside-hydrolase family GH114 TIM-barrel" evidence="1">
    <location>
        <begin position="37"/>
        <end position="254"/>
    </location>
</feature>
<dbReference type="PANTHER" id="PTHR35882:SF2">
    <property type="entry name" value="PELA"/>
    <property type="match status" value="1"/>
</dbReference>
<dbReference type="EMBL" id="QKYV01000002">
    <property type="protein sequence ID" value="PZW42556.1"/>
    <property type="molecule type" value="Genomic_DNA"/>
</dbReference>
<evidence type="ECO:0000313" key="2">
    <source>
        <dbReference type="EMBL" id="PZW42556.1"/>
    </source>
</evidence>
<dbReference type="PANTHER" id="PTHR35882">
    <property type="entry name" value="PELA"/>
    <property type="match status" value="1"/>
</dbReference>
<reference evidence="2 3" key="1">
    <citation type="submission" date="2018-06" db="EMBL/GenBank/DDBJ databases">
        <title>Genomic Encyclopedia of Archaeal and Bacterial Type Strains, Phase II (KMG-II): from individual species to whole genera.</title>
        <authorList>
            <person name="Goeker M."/>
        </authorList>
    </citation>
    <scope>NUCLEOTIDE SEQUENCE [LARGE SCALE GENOMIC DNA]</scope>
    <source>
        <strain evidence="2 3">DSM 15361</strain>
    </source>
</reference>
<protein>
    <submittedName>
        <fullName evidence="2">Glycosyl hydrolase family 114</fullName>
    </submittedName>
</protein>
<keyword evidence="2" id="KW-0378">Hydrolase</keyword>
<keyword evidence="3" id="KW-1185">Reference proteome</keyword>
<evidence type="ECO:0000259" key="1">
    <source>
        <dbReference type="Pfam" id="PF03537"/>
    </source>
</evidence>
<dbReference type="InterPro" id="IPR013785">
    <property type="entry name" value="Aldolase_TIM"/>
</dbReference>